<proteinExistence type="predicted"/>
<dbReference type="EMBL" id="PUIV01000007">
    <property type="protein sequence ID" value="PWB94495.1"/>
    <property type="molecule type" value="Genomic_DNA"/>
</dbReference>
<name>A0A2U1SSC4_METSR</name>
<comment type="caution">
    <text evidence="2">The sequence shown here is derived from an EMBL/GenBank/DDBJ whole genome shotgun (WGS) entry which is preliminary data.</text>
</comment>
<dbReference type="Proteomes" id="UP000245137">
    <property type="component" value="Unassembled WGS sequence"/>
</dbReference>
<evidence type="ECO:0000313" key="3">
    <source>
        <dbReference type="Proteomes" id="UP000245137"/>
    </source>
</evidence>
<feature type="chain" id="PRO_5015757334" evidence="1">
    <location>
        <begin position="32"/>
        <end position="377"/>
    </location>
</feature>
<evidence type="ECO:0000313" key="2">
    <source>
        <dbReference type="EMBL" id="PWB94495.1"/>
    </source>
</evidence>
<dbReference type="OrthoDB" id="5450709at2"/>
<protein>
    <submittedName>
        <fullName evidence="2">Alpha-amylase</fullName>
    </submittedName>
</protein>
<organism evidence="2 3">
    <name type="scientific">Methylosinus sporium</name>
    <dbReference type="NCBI Taxonomy" id="428"/>
    <lineage>
        <taxon>Bacteria</taxon>
        <taxon>Pseudomonadati</taxon>
        <taxon>Pseudomonadota</taxon>
        <taxon>Alphaproteobacteria</taxon>
        <taxon>Hyphomicrobiales</taxon>
        <taxon>Methylocystaceae</taxon>
        <taxon>Methylosinus</taxon>
    </lineage>
</organism>
<dbReference type="RefSeq" id="WP_108916581.1">
    <property type="nucleotide sequence ID" value="NZ_BGJY01000003.1"/>
</dbReference>
<keyword evidence="3" id="KW-1185">Reference proteome</keyword>
<gene>
    <name evidence="2" type="ORF">C5689_07085</name>
</gene>
<keyword evidence="1" id="KW-0732">Signal</keyword>
<feature type="signal peptide" evidence="1">
    <location>
        <begin position="1"/>
        <end position="31"/>
    </location>
</feature>
<accession>A0A2U1SSC4</accession>
<dbReference type="AlphaFoldDB" id="A0A2U1SSC4"/>
<sequence length="377" mass="40108">MKRSAPPRPILVSAKTLAIAAALLGVCVGEAAGADAPAKLVAAPAPDVAAPAPLPPAPLGVFGADMPPAGKLVVSIIPQFANLSHTLKGTRRLSSEEVVATTPWFGHPTSKLRLVPQNVSVASQTLALAYGITKDWSVVVTGGMIERNLDMLTFQGPTSLNRLGLSHTGTDGLTDFTASTIYRVYQDPIHRIQLNLGMSFPTGSTHNTFRLLLPDGSYATSRAFYALQPGAGTFDVMPGIVYAGHIDKWSWGLSYRGRFPLAANPEGYLYGDLHEFNGWAGYSWIKGLTTTFRVNATTQGEIRGLDPMIRGKAQAANPNFYGGQRVELWGGATIGGGLIGQEALTIALEAGIPVYQSLEGPQLSKNWQAGMALRWKI</sequence>
<evidence type="ECO:0000256" key="1">
    <source>
        <dbReference type="SAM" id="SignalP"/>
    </source>
</evidence>
<reference evidence="2 3" key="1">
    <citation type="journal article" date="2018" name="Appl. Microbiol. Biotechnol.">
        <title>Co-cultivation of the strictly anaerobic methanogen Methanosarcina barkeri with aerobic methanotrophs in an oxygen-limited membrane bioreactor.</title>
        <authorList>
            <person name="In 't Zandt M.H."/>
            <person name="van den Bosch T.J.M."/>
            <person name="Rijkers R."/>
            <person name="van Kessel M.A.H.J."/>
            <person name="Jetten M.S.M."/>
            <person name="Welte C.U."/>
        </authorList>
    </citation>
    <scope>NUCLEOTIDE SEQUENCE [LARGE SCALE GENOMIC DNA]</scope>
    <source>
        <strain evidence="2 3">DSM 17706</strain>
    </source>
</reference>